<sequence>MPSVWEERGTARTTGASVRWGNHLLGPWDEADLALVKEVDSDAVISGLEEKDPQDIHAADDLEANVSGLGDLSRHQRSLLLSDQFHP</sequence>
<accession>A0AAN8B2U4</accession>
<dbReference type="EMBL" id="JAULUE010002066">
    <property type="protein sequence ID" value="KAK5877441.1"/>
    <property type="molecule type" value="Genomic_DNA"/>
</dbReference>
<comment type="caution">
    <text evidence="1">The sequence shown here is derived from an EMBL/GenBank/DDBJ whole genome shotgun (WGS) entry which is preliminary data.</text>
</comment>
<dbReference type="AlphaFoldDB" id="A0AAN8B2U4"/>
<organism evidence="1 2">
    <name type="scientific">Champsocephalus esox</name>
    <name type="common">pike icefish</name>
    <dbReference type="NCBI Taxonomy" id="159716"/>
    <lineage>
        <taxon>Eukaryota</taxon>
        <taxon>Metazoa</taxon>
        <taxon>Chordata</taxon>
        <taxon>Craniata</taxon>
        <taxon>Vertebrata</taxon>
        <taxon>Euteleostomi</taxon>
        <taxon>Actinopterygii</taxon>
        <taxon>Neopterygii</taxon>
        <taxon>Teleostei</taxon>
        <taxon>Neoteleostei</taxon>
        <taxon>Acanthomorphata</taxon>
        <taxon>Eupercaria</taxon>
        <taxon>Perciformes</taxon>
        <taxon>Notothenioidei</taxon>
        <taxon>Channichthyidae</taxon>
        <taxon>Champsocephalus</taxon>
    </lineage>
</organism>
<evidence type="ECO:0000313" key="1">
    <source>
        <dbReference type="EMBL" id="KAK5877441.1"/>
    </source>
</evidence>
<evidence type="ECO:0000313" key="2">
    <source>
        <dbReference type="Proteomes" id="UP001335648"/>
    </source>
</evidence>
<dbReference type="Proteomes" id="UP001335648">
    <property type="component" value="Unassembled WGS sequence"/>
</dbReference>
<keyword evidence="2" id="KW-1185">Reference proteome</keyword>
<proteinExistence type="predicted"/>
<reference evidence="1 2" key="1">
    <citation type="journal article" date="2023" name="Mol. Biol. Evol.">
        <title>Genomics of Secondarily Temperate Adaptation in the Only Non-Antarctic Icefish.</title>
        <authorList>
            <person name="Rivera-Colon A.G."/>
            <person name="Rayamajhi N."/>
            <person name="Minhas B.F."/>
            <person name="Madrigal G."/>
            <person name="Bilyk K.T."/>
            <person name="Yoon V."/>
            <person name="Hune M."/>
            <person name="Gregory S."/>
            <person name="Cheng C.H.C."/>
            <person name="Catchen J.M."/>
        </authorList>
    </citation>
    <scope>NUCLEOTIDE SEQUENCE [LARGE SCALE GENOMIC DNA]</scope>
    <source>
        <strain evidence="1">JC2023a</strain>
    </source>
</reference>
<gene>
    <name evidence="1" type="ORF">CesoFtcFv8_024944</name>
</gene>
<protein>
    <submittedName>
        <fullName evidence="1">Uncharacterized protein</fullName>
    </submittedName>
</protein>
<name>A0AAN8B2U4_9TELE</name>